<proteinExistence type="predicted"/>
<keyword evidence="1" id="KW-0472">Membrane</keyword>
<feature type="transmembrane region" description="Helical" evidence="1">
    <location>
        <begin position="129"/>
        <end position="149"/>
    </location>
</feature>
<accession>A0A0B4XIV6</accession>
<feature type="transmembrane region" description="Helical" evidence="1">
    <location>
        <begin position="16"/>
        <end position="37"/>
    </location>
</feature>
<evidence type="ECO:0000313" key="3">
    <source>
        <dbReference type="Proteomes" id="UP000006764"/>
    </source>
</evidence>
<dbReference type="KEGG" id="apac:S7S_09125"/>
<keyword evidence="1" id="KW-1133">Transmembrane helix</keyword>
<evidence type="ECO:0000313" key="2">
    <source>
        <dbReference type="EMBL" id="AJD48239.1"/>
    </source>
</evidence>
<dbReference type="RefSeq" id="WP_008737727.1">
    <property type="nucleotide sequence ID" value="NZ_CP004387.1"/>
</dbReference>
<evidence type="ECO:0000256" key="1">
    <source>
        <dbReference type="SAM" id="Phobius"/>
    </source>
</evidence>
<gene>
    <name evidence="2" type="ORF">S7S_09125</name>
</gene>
<evidence type="ECO:0008006" key="4">
    <source>
        <dbReference type="Google" id="ProtNLM"/>
    </source>
</evidence>
<dbReference type="Proteomes" id="UP000006764">
    <property type="component" value="Chromosome"/>
</dbReference>
<name>A0A0B4XIV6_9GAMM</name>
<protein>
    <recommendedName>
        <fullName evidence="4">DUF1461 domain-containing protein</fullName>
    </recommendedName>
</protein>
<dbReference type="OrthoDB" id="7836096at2"/>
<feature type="transmembrane region" description="Helical" evidence="1">
    <location>
        <begin position="212"/>
        <end position="236"/>
    </location>
</feature>
<dbReference type="HOGENOM" id="CLU_079007_0_0_6"/>
<dbReference type="AlphaFoldDB" id="A0A0B4XIV6"/>
<dbReference type="EMBL" id="CP004387">
    <property type="protein sequence ID" value="AJD48239.1"/>
    <property type="molecule type" value="Genomic_DNA"/>
</dbReference>
<keyword evidence="3" id="KW-1185">Reference proteome</keyword>
<organism evidence="2 3">
    <name type="scientific">Isoalcanivorax pacificus W11-5</name>
    <dbReference type="NCBI Taxonomy" id="391936"/>
    <lineage>
        <taxon>Bacteria</taxon>
        <taxon>Pseudomonadati</taxon>
        <taxon>Pseudomonadota</taxon>
        <taxon>Gammaproteobacteria</taxon>
        <taxon>Oceanospirillales</taxon>
        <taxon>Alcanivoracaceae</taxon>
        <taxon>Isoalcanivorax</taxon>
    </lineage>
</organism>
<reference evidence="2 3" key="1">
    <citation type="journal article" date="2012" name="J. Bacteriol.">
        <title>Genome sequence of an alkane-degrading bacterium, Alcanivorax pacificus type strain W11-5, isolated from deep sea sediment.</title>
        <authorList>
            <person name="Lai Q."/>
            <person name="Shao Z."/>
        </authorList>
    </citation>
    <scope>NUCLEOTIDE SEQUENCE [LARGE SCALE GENOMIC DNA]</scope>
    <source>
        <strain evidence="2 3">W11-5</strain>
    </source>
</reference>
<dbReference type="STRING" id="391936.S7S_09125"/>
<feature type="transmembrane region" description="Helical" evidence="1">
    <location>
        <begin position="170"/>
        <end position="192"/>
    </location>
</feature>
<keyword evidence="1" id="KW-0812">Transmembrane</keyword>
<sequence>MGGQHTERLQQTGRGLIWLGYSLCCVWLALALAWWLYARIDYSYPLWYDVLDIDRHIAEYAPHNARKPGFAQLPPEQHYQAFAQISRAVHDNGKGLGEIVYRGPGGRDIRLLDRDERVHLEDVARLLRLGGYSALIALLGWLPLAMALARTGLPGWRARLAGAALTATPIGLWLLVSGPKAVFYQLHIWMFPPENPWFFYWEESLMSTLMKAPYLFGGIAVVLAVVAALVTPLWYVAGRALARRIGGANA</sequence>